<comment type="caution">
    <text evidence="1">The sequence shown here is derived from an EMBL/GenBank/DDBJ whole genome shotgun (WGS) entry which is preliminary data.</text>
</comment>
<dbReference type="Proteomes" id="UP000095767">
    <property type="component" value="Unassembled WGS sequence"/>
</dbReference>
<accession>A0A1E5V757</accession>
<sequence length="217" mass="23769">MPCLDIDQREFDASASRARGDRVAWECGSPAEMEISWPSHAIFSGLPHSGSTACRLKRLRLAGIALDTGFAQRLRSGCPVLEDLQLERSPALASFHLAMTTPGINWSGIIVNEMPSLVKASIHLESPVASCELLCSLVNVQKLELSGSKTMSILRNGSDAFPTFCNLRTLLFAGCNLNDDFKILECFLTNAPTLEKLTLHYCKVIFVFLGPPYVSYS</sequence>
<evidence type="ECO:0000313" key="2">
    <source>
        <dbReference type="Proteomes" id="UP000095767"/>
    </source>
</evidence>
<dbReference type="OrthoDB" id="685104at2759"/>
<evidence type="ECO:0008006" key="3">
    <source>
        <dbReference type="Google" id="ProtNLM"/>
    </source>
</evidence>
<dbReference type="SUPFAM" id="SSF52047">
    <property type="entry name" value="RNI-like"/>
    <property type="match status" value="1"/>
</dbReference>
<protein>
    <recommendedName>
        <fullName evidence="3">FBD domain-containing protein</fullName>
    </recommendedName>
</protein>
<organism evidence="1 2">
    <name type="scientific">Dichanthelium oligosanthes</name>
    <dbReference type="NCBI Taxonomy" id="888268"/>
    <lineage>
        <taxon>Eukaryota</taxon>
        <taxon>Viridiplantae</taxon>
        <taxon>Streptophyta</taxon>
        <taxon>Embryophyta</taxon>
        <taxon>Tracheophyta</taxon>
        <taxon>Spermatophyta</taxon>
        <taxon>Magnoliopsida</taxon>
        <taxon>Liliopsida</taxon>
        <taxon>Poales</taxon>
        <taxon>Poaceae</taxon>
        <taxon>PACMAD clade</taxon>
        <taxon>Panicoideae</taxon>
        <taxon>Panicodae</taxon>
        <taxon>Paniceae</taxon>
        <taxon>Dichantheliinae</taxon>
        <taxon>Dichanthelium</taxon>
    </lineage>
</organism>
<gene>
    <name evidence="1" type="ORF">BAE44_0017990</name>
</gene>
<evidence type="ECO:0000313" key="1">
    <source>
        <dbReference type="EMBL" id="OEL20989.1"/>
    </source>
</evidence>
<dbReference type="AlphaFoldDB" id="A0A1E5V757"/>
<name>A0A1E5V757_9POAL</name>
<proteinExistence type="predicted"/>
<dbReference type="STRING" id="888268.A0A1E5V757"/>
<dbReference type="Gene3D" id="3.80.10.10">
    <property type="entry name" value="Ribonuclease Inhibitor"/>
    <property type="match status" value="1"/>
</dbReference>
<dbReference type="PANTHER" id="PTHR34223">
    <property type="entry name" value="OS11G0201299 PROTEIN"/>
    <property type="match status" value="1"/>
</dbReference>
<dbReference type="InterPro" id="IPR053197">
    <property type="entry name" value="F-box_SCFL_complex_component"/>
</dbReference>
<keyword evidence="2" id="KW-1185">Reference proteome</keyword>
<dbReference type="EMBL" id="LWDX02049043">
    <property type="protein sequence ID" value="OEL20989.1"/>
    <property type="molecule type" value="Genomic_DNA"/>
</dbReference>
<dbReference type="InterPro" id="IPR032675">
    <property type="entry name" value="LRR_dom_sf"/>
</dbReference>
<dbReference type="PANTHER" id="PTHR34223:SF102">
    <property type="entry name" value="F-BOX DOMAIN-CONTAINING PROTEIN"/>
    <property type="match status" value="1"/>
</dbReference>
<reference evidence="1 2" key="1">
    <citation type="submission" date="2016-09" db="EMBL/GenBank/DDBJ databases">
        <title>The draft genome of Dichanthelium oligosanthes: A C3 panicoid grass species.</title>
        <authorList>
            <person name="Studer A.J."/>
            <person name="Schnable J.C."/>
            <person name="Brutnell T.P."/>
        </authorList>
    </citation>
    <scope>NUCLEOTIDE SEQUENCE [LARGE SCALE GENOMIC DNA]</scope>
    <source>
        <strain evidence="2">cv. Kellogg 1175</strain>
        <tissue evidence="1">Leaf</tissue>
    </source>
</reference>